<keyword evidence="3" id="KW-1185">Reference proteome</keyword>
<reference evidence="2 3" key="1">
    <citation type="journal article" date="2016" name="Proc. Natl. Acad. Sci. U.S.A.">
        <title>Comparative genomics of biotechnologically important yeasts.</title>
        <authorList>
            <person name="Riley R."/>
            <person name="Haridas S."/>
            <person name="Wolfe K.H."/>
            <person name="Lopes M.R."/>
            <person name="Hittinger C.T."/>
            <person name="Goeker M."/>
            <person name="Salamov A.A."/>
            <person name="Wisecaver J.H."/>
            <person name="Long T.M."/>
            <person name="Calvey C.H."/>
            <person name="Aerts A.L."/>
            <person name="Barry K.W."/>
            <person name="Choi C."/>
            <person name="Clum A."/>
            <person name="Coughlan A.Y."/>
            <person name="Deshpande S."/>
            <person name="Douglass A.P."/>
            <person name="Hanson S.J."/>
            <person name="Klenk H.-P."/>
            <person name="LaButti K.M."/>
            <person name="Lapidus A."/>
            <person name="Lindquist E.A."/>
            <person name="Lipzen A.M."/>
            <person name="Meier-Kolthoff J.P."/>
            <person name="Ohm R.A."/>
            <person name="Otillar R.P."/>
            <person name="Pangilinan J.L."/>
            <person name="Peng Y."/>
            <person name="Rokas A."/>
            <person name="Rosa C.A."/>
            <person name="Scheuner C."/>
            <person name="Sibirny A.A."/>
            <person name="Slot J.C."/>
            <person name="Stielow J.B."/>
            <person name="Sun H."/>
            <person name="Kurtzman C.P."/>
            <person name="Blackwell M."/>
            <person name="Grigoriev I.V."/>
            <person name="Jeffries T.W."/>
        </authorList>
    </citation>
    <scope>NUCLEOTIDE SEQUENCE [LARGE SCALE GENOMIC DNA]</scope>
    <source>
        <strain evidence="3">ATCC 58044 / CBS 1984 / NCYC 433 / NRRL Y-366-8</strain>
    </source>
</reference>
<feature type="compositionally biased region" description="Low complexity" evidence="1">
    <location>
        <begin position="1"/>
        <end position="15"/>
    </location>
</feature>
<accession>A0A1E3NXH4</accession>
<gene>
    <name evidence="2" type="ORF">WICANDRAFT_65153</name>
</gene>
<dbReference type="EMBL" id="KV454213">
    <property type="protein sequence ID" value="ODQ57804.1"/>
    <property type="molecule type" value="Genomic_DNA"/>
</dbReference>
<dbReference type="AlphaFoldDB" id="A0A1E3NXH4"/>
<organism evidence="2 3">
    <name type="scientific">Wickerhamomyces anomalus (strain ATCC 58044 / CBS 1984 / NCYC 433 / NRRL Y-366-8)</name>
    <name type="common">Yeast</name>
    <name type="synonym">Hansenula anomala</name>
    <dbReference type="NCBI Taxonomy" id="683960"/>
    <lineage>
        <taxon>Eukaryota</taxon>
        <taxon>Fungi</taxon>
        <taxon>Dikarya</taxon>
        <taxon>Ascomycota</taxon>
        <taxon>Saccharomycotina</taxon>
        <taxon>Saccharomycetes</taxon>
        <taxon>Phaffomycetales</taxon>
        <taxon>Wickerhamomycetaceae</taxon>
        <taxon>Wickerhamomyces</taxon>
    </lineage>
</organism>
<sequence>MGSKSKNMSNNNNNKPKVKDQSGDSGAKMYSESDVTTPQTSDLSDSAFNYDVERNWSVIFTDDNYSTDHDIRSNYSSSSEASEMDPSHSVISETESEGGVLQSSTPSNKRRDTASTLKAVQEEAAADSVSTLKEGPIPIDGSFSFPDPIKNDVKKEDEAIEKHKVNMGENSKEKPDGSSFQSFVDSHMHHLSYGIIVLVSLDILVQVLNGSSILGGLRGSLSDYSRKPYEEGLNTLTIIRYSTKTETHYLPGQTITVENTVPYETVIPKEEYQHHDQLVGRLSSWELTSELFQNFREDTGEAYVSMSMKAANLWERASKNAYNIARQIKAYNYSESASALRDKSNQLVDKTPGALEEFKDKLISFTRKIQDDQSVQATIHSFNNKLSSFQNFSKRTFDNLNSGGYFDYFKEDKLEQMSHYLNESKNFIFRTGSVTLSLFKTTYADFTKNGPLDDLQESFHVGYDYLKARFNLSSGAANGLLSKYLHDANGSVNVLKDKGFKLWDSVDGERKKNTLKTSLEKASKNSKERWDQFKQSYLDLDDQELGERANKLSNFFSSSQKKIAKKLSHNGDSKSKKCGVWKHCFAGL</sequence>
<evidence type="ECO:0000313" key="3">
    <source>
        <dbReference type="Proteomes" id="UP000094112"/>
    </source>
</evidence>
<name>A0A1E3NXH4_WICAA</name>
<proteinExistence type="predicted"/>
<dbReference type="GeneID" id="30201110"/>
<feature type="region of interest" description="Disordered" evidence="1">
    <location>
        <begin position="1"/>
        <end position="133"/>
    </location>
</feature>
<evidence type="ECO:0000256" key="1">
    <source>
        <dbReference type="SAM" id="MobiDB-lite"/>
    </source>
</evidence>
<protein>
    <submittedName>
        <fullName evidence="2">Uncharacterized protein</fullName>
    </submittedName>
</protein>
<dbReference type="Proteomes" id="UP000094112">
    <property type="component" value="Unassembled WGS sequence"/>
</dbReference>
<evidence type="ECO:0000313" key="2">
    <source>
        <dbReference type="EMBL" id="ODQ57804.1"/>
    </source>
</evidence>
<feature type="compositionally biased region" description="Polar residues" evidence="1">
    <location>
        <begin position="33"/>
        <end position="47"/>
    </location>
</feature>
<dbReference type="RefSeq" id="XP_019037011.1">
    <property type="nucleotide sequence ID" value="XM_019183864.1"/>
</dbReference>
<dbReference type="OrthoDB" id="10652395at2759"/>